<organism evidence="2 3">
    <name type="scientific">Polaribacter filamentus</name>
    <dbReference type="NCBI Taxonomy" id="53483"/>
    <lineage>
        <taxon>Bacteria</taxon>
        <taxon>Pseudomonadati</taxon>
        <taxon>Bacteroidota</taxon>
        <taxon>Flavobacteriia</taxon>
        <taxon>Flavobacteriales</taxon>
        <taxon>Flavobacteriaceae</taxon>
    </lineage>
</organism>
<gene>
    <name evidence="2" type="ORF">BST83_15830</name>
</gene>
<evidence type="ECO:0000313" key="2">
    <source>
        <dbReference type="EMBL" id="PQB08428.1"/>
    </source>
</evidence>
<dbReference type="Proteomes" id="UP000239522">
    <property type="component" value="Unassembled WGS sequence"/>
</dbReference>
<feature type="signal peptide" evidence="1">
    <location>
        <begin position="1"/>
        <end position="22"/>
    </location>
</feature>
<dbReference type="EMBL" id="MQUA01000013">
    <property type="protein sequence ID" value="PQB08428.1"/>
    <property type="molecule type" value="Genomic_DNA"/>
</dbReference>
<feature type="chain" id="PRO_5015572542" description="Secretion system C-terminal sorting domain-containing protein" evidence="1">
    <location>
        <begin position="23"/>
        <end position="194"/>
    </location>
</feature>
<evidence type="ECO:0008006" key="4">
    <source>
        <dbReference type="Google" id="ProtNLM"/>
    </source>
</evidence>
<protein>
    <recommendedName>
        <fullName evidence="4">Secretion system C-terminal sorting domain-containing protein</fullName>
    </recommendedName>
</protein>
<accession>A0A2S7L117</accession>
<evidence type="ECO:0000313" key="3">
    <source>
        <dbReference type="Proteomes" id="UP000239522"/>
    </source>
</evidence>
<proteinExistence type="predicted"/>
<sequence length="194" mass="22716">MKTIKRRVLVVVFMLGTLFNYANNEKEFNKTIDAKKVKVVFKDVKKGQLLSVKDKNGFQLHSETVSSQGELIKFFDLSPLNNGVYTIELHKEFKIVIKSLLIKDNNVSFIKDSEKIIFKPVIRNKENLVLISKVNFDKKPVRITLFYKDEVIYSETLKGELMLKRVYRLDKELKGDYKVIVYCDDESYSNEFKI</sequence>
<comment type="caution">
    <text evidence="2">The sequence shown here is derived from an EMBL/GenBank/DDBJ whole genome shotgun (WGS) entry which is preliminary data.</text>
</comment>
<keyword evidence="3" id="KW-1185">Reference proteome</keyword>
<evidence type="ECO:0000256" key="1">
    <source>
        <dbReference type="SAM" id="SignalP"/>
    </source>
</evidence>
<reference evidence="2 3" key="1">
    <citation type="submission" date="2016-11" db="EMBL/GenBank/DDBJ databases">
        <title>Trade-off between light-utilization and light-protection in marine flavobacteria.</title>
        <authorList>
            <person name="Kumagai Y."/>
        </authorList>
    </citation>
    <scope>NUCLEOTIDE SEQUENCE [LARGE SCALE GENOMIC DNA]</scope>
    <source>
        <strain evidence="2 3">ATCC 700397</strain>
    </source>
</reference>
<name>A0A2S7L117_9FLAO</name>
<dbReference type="RefSeq" id="WP_104810626.1">
    <property type="nucleotide sequence ID" value="NZ_MQUA01000013.1"/>
</dbReference>
<keyword evidence="1" id="KW-0732">Signal</keyword>
<dbReference type="AlphaFoldDB" id="A0A2S7L117"/>
<dbReference type="OrthoDB" id="1122048at2"/>